<dbReference type="KEGG" id="abas:ACPOL_2018"/>
<feature type="transmembrane region" description="Helical" evidence="1">
    <location>
        <begin position="47"/>
        <end position="65"/>
    </location>
</feature>
<dbReference type="RefSeq" id="WP_114206800.1">
    <property type="nucleotide sequence ID" value="NZ_CP030840.1"/>
</dbReference>
<name>A0A2Z5FXW2_9BACT</name>
<dbReference type="AlphaFoldDB" id="A0A2Z5FXW2"/>
<keyword evidence="1" id="KW-0472">Membrane</keyword>
<accession>A0A2Z5FXW2</accession>
<evidence type="ECO:0000313" key="3">
    <source>
        <dbReference type="Proteomes" id="UP000253606"/>
    </source>
</evidence>
<evidence type="ECO:0000313" key="2">
    <source>
        <dbReference type="EMBL" id="AXC11354.1"/>
    </source>
</evidence>
<gene>
    <name evidence="2" type="ORF">ACPOL_2018</name>
</gene>
<dbReference type="EMBL" id="CP030840">
    <property type="protein sequence ID" value="AXC11354.1"/>
    <property type="molecule type" value="Genomic_DNA"/>
</dbReference>
<reference evidence="2 3" key="1">
    <citation type="journal article" date="2018" name="Front. Microbiol.">
        <title>Hydrolytic Capabilities as a Key to Environmental Success: Chitinolytic and Cellulolytic Acidobacteria From Acidic Sub-arctic Soils and Boreal Peatlands.</title>
        <authorList>
            <person name="Belova S.E."/>
            <person name="Ravin N.V."/>
            <person name="Pankratov T.A."/>
            <person name="Rakitin A.L."/>
            <person name="Ivanova A.A."/>
            <person name="Beletsky A.V."/>
            <person name="Mardanov A.V."/>
            <person name="Sinninghe Damste J.S."/>
            <person name="Dedysh S.N."/>
        </authorList>
    </citation>
    <scope>NUCLEOTIDE SEQUENCE [LARGE SCALE GENOMIC DNA]</scope>
    <source>
        <strain evidence="2 3">SBC82</strain>
    </source>
</reference>
<evidence type="ECO:0000256" key="1">
    <source>
        <dbReference type="SAM" id="Phobius"/>
    </source>
</evidence>
<keyword evidence="1" id="KW-1133">Transmembrane helix</keyword>
<organism evidence="2 3">
    <name type="scientific">Acidisarcina polymorpha</name>
    <dbReference type="NCBI Taxonomy" id="2211140"/>
    <lineage>
        <taxon>Bacteria</taxon>
        <taxon>Pseudomonadati</taxon>
        <taxon>Acidobacteriota</taxon>
        <taxon>Terriglobia</taxon>
        <taxon>Terriglobales</taxon>
        <taxon>Acidobacteriaceae</taxon>
        <taxon>Acidisarcina</taxon>
    </lineage>
</organism>
<sequence>MASRVDVALIGMGGISAAFLCKMYLRLETGLTYTTPAKTGYVPANEVIFWVIMVVTAAWAVRAIFKAGFDPAESR</sequence>
<proteinExistence type="predicted"/>
<keyword evidence="3" id="KW-1185">Reference proteome</keyword>
<keyword evidence="1" id="KW-0812">Transmembrane</keyword>
<feature type="transmembrane region" description="Helical" evidence="1">
    <location>
        <begin position="7"/>
        <end position="27"/>
    </location>
</feature>
<dbReference type="Proteomes" id="UP000253606">
    <property type="component" value="Chromosome"/>
</dbReference>
<protein>
    <submittedName>
        <fullName evidence="2">Uncharacterized protein</fullName>
    </submittedName>
</protein>